<name>A0ABS8W9T7_9GAMM</name>
<dbReference type="GO" id="GO:0008233">
    <property type="term" value="F:peptidase activity"/>
    <property type="evidence" value="ECO:0007669"/>
    <property type="project" value="UniProtKB-KW"/>
</dbReference>
<comment type="caution">
    <text evidence="2">The sequence shown here is derived from an EMBL/GenBank/DDBJ whole genome shotgun (WGS) entry which is preliminary data.</text>
</comment>
<evidence type="ECO:0000313" key="2">
    <source>
        <dbReference type="EMBL" id="MCE2594983.1"/>
    </source>
</evidence>
<dbReference type="SUPFAM" id="SSF50494">
    <property type="entry name" value="Trypsin-like serine proteases"/>
    <property type="match status" value="1"/>
</dbReference>
<dbReference type="Proteomes" id="UP001201273">
    <property type="component" value="Unassembled WGS sequence"/>
</dbReference>
<feature type="chain" id="PRO_5046427060" evidence="1">
    <location>
        <begin position="25"/>
        <end position="251"/>
    </location>
</feature>
<evidence type="ECO:0000313" key="3">
    <source>
        <dbReference type="Proteomes" id="UP001201273"/>
    </source>
</evidence>
<dbReference type="GO" id="GO:0006508">
    <property type="term" value="P:proteolysis"/>
    <property type="evidence" value="ECO:0007669"/>
    <property type="project" value="UniProtKB-KW"/>
</dbReference>
<evidence type="ECO:0000256" key="1">
    <source>
        <dbReference type="SAM" id="SignalP"/>
    </source>
</evidence>
<dbReference type="RefSeq" id="WP_233052494.1">
    <property type="nucleotide sequence ID" value="NZ_JAIMJA010000008.1"/>
</dbReference>
<keyword evidence="1" id="KW-0732">Signal</keyword>
<keyword evidence="3" id="KW-1185">Reference proteome</keyword>
<dbReference type="PANTHER" id="PTHR43019">
    <property type="entry name" value="SERINE ENDOPROTEASE DEGS"/>
    <property type="match status" value="1"/>
</dbReference>
<accession>A0ABS8W9T7</accession>
<protein>
    <submittedName>
        <fullName evidence="2">Serine protease</fullName>
    </submittedName>
</protein>
<feature type="signal peptide" evidence="1">
    <location>
        <begin position="1"/>
        <end position="24"/>
    </location>
</feature>
<dbReference type="InterPro" id="IPR043504">
    <property type="entry name" value="Peptidase_S1_PA_chymotrypsin"/>
</dbReference>
<gene>
    <name evidence="2" type="ORF">K6Y31_09160</name>
</gene>
<dbReference type="Gene3D" id="2.40.10.10">
    <property type="entry name" value="Trypsin-like serine proteases"/>
    <property type="match status" value="2"/>
</dbReference>
<sequence>MNIFTNGRLLFALVLVCYSTFSWADLVTTIAKIKPSIVAVGSYHPTGSPRSVFSGTGFVVGDGSLVVTNYHVVPSDLNPAKREQLVIFVGRGSKPKVYDATVIASDRIHDLAVLKIKGVKLTPLRLGNDNAVQEGQSVAFTGYPIGAVLGLYAATHTGIISAITPIATPQISSTQLTPQMLKQLRKPYQVFQLDATAYPGNSGSPVYDTETGHVIGVINKVFIQGSREAAISNPSGISYAIPIRYAKALLQ</sequence>
<organism evidence="2 3">
    <name type="scientific">Motilimonas cestriensis</name>
    <dbReference type="NCBI Taxonomy" id="2742685"/>
    <lineage>
        <taxon>Bacteria</taxon>
        <taxon>Pseudomonadati</taxon>
        <taxon>Pseudomonadota</taxon>
        <taxon>Gammaproteobacteria</taxon>
        <taxon>Alteromonadales</taxon>
        <taxon>Alteromonadales genera incertae sedis</taxon>
        <taxon>Motilimonas</taxon>
    </lineage>
</organism>
<dbReference type="Pfam" id="PF13365">
    <property type="entry name" value="Trypsin_2"/>
    <property type="match status" value="1"/>
</dbReference>
<keyword evidence="2" id="KW-0645">Protease</keyword>
<reference evidence="2 3" key="1">
    <citation type="journal article" date="2022" name="Environ. Microbiol. Rep.">
        <title>Eco-phylogenetic analyses reveal divergent evolution of vitamin B12 metabolism in the marine bacterial family 'Psychromonadaceae'.</title>
        <authorList>
            <person name="Jin X."/>
            <person name="Yang Y."/>
            <person name="Cao H."/>
            <person name="Gao B."/>
            <person name="Zhao Z."/>
        </authorList>
    </citation>
    <scope>NUCLEOTIDE SEQUENCE [LARGE SCALE GENOMIC DNA]</scope>
    <source>
        <strain evidence="2 3">MKS20</strain>
    </source>
</reference>
<keyword evidence="2" id="KW-0378">Hydrolase</keyword>
<dbReference type="InterPro" id="IPR009003">
    <property type="entry name" value="Peptidase_S1_PA"/>
</dbReference>
<dbReference type="PANTHER" id="PTHR43019:SF23">
    <property type="entry name" value="PROTEASE DO-LIKE 5, CHLOROPLASTIC"/>
    <property type="match status" value="1"/>
</dbReference>
<dbReference type="EMBL" id="JAIMJA010000008">
    <property type="protein sequence ID" value="MCE2594983.1"/>
    <property type="molecule type" value="Genomic_DNA"/>
</dbReference>
<proteinExistence type="predicted"/>